<evidence type="ECO:0000313" key="3">
    <source>
        <dbReference type="EMBL" id="QTR52619.1"/>
    </source>
</evidence>
<accession>A0A975F807</accession>
<dbReference type="RefSeq" id="WP_210218159.1">
    <property type="nucleotide sequence ID" value="NZ_CP072793.1"/>
</dbReference>
<protein>
    <submittedName>
        <fullName evidence="3">SPOR domain-containing protein</fullName>
    </submittedName>
</protein>
<keyword evidence="4" id="KW-1185">Reference proteome</keyword>
<dbReference type="KEGG" id="tun:J9260_12985"/>
<feature type="domain" description="SPOR" evidence="2">
    <location>
        <begin position="252"/>
        <end position="335"/>
    </location>
</feature>
<evidence type="ECO:0000256" key="1">
    <source>
        <dbReference type="SAM" id="MobiDB-lite"/>
    </source>
</evidence>
<dbReference type="GO" id="GO:0032506">
    <property type="term" value="P:cytokinetic process"/>
    <property type="evidence" value="ECO:0007669"/>
    <property type="project" value="TreeGrafter"/>
</dbReference>
<feature type="compositionally biased region" description="Low complexity" evidence="1">
    <location>
        <begin position="137"/>
        <end position="171"/>
    </location>
</feature>
<evidence type="ECO:0000313" key="4">
    <source>
        <dbReference type="Proteomes" id="UP000672009"/>
    </source>
</evidence>
<feature type="compositionally biased region" description="Basic and acidic residues" evidence="1">
    <location>
        <begin position="120"/>
        <end position="130"/>
    </location>
</feature>
<name>A0A975F807_9GAMM</name>
<dbReference type="InterPro" id="IPR007730">
    <property type="entry name" value="SPOR-like_dom"/>
</dbReference>
<dbReference type="PROSITE" id="PS51724">
    <property type="entry name" value="SPOR"/>
    <property type="match status" value="1"/>
</dbReference>
<dbReference type="InterPro" id="IPR052521">
    <property type="entry name" value="Cell_div_SPOR-domain"/>
</dbReference>
<dbReference type="GO" id="GO:0030428">
    <property type="term" value="C:cell septum"/>
    <property type="evidence" value="ECO:0007669"/>
    <property type="project" value="TreeGrafter"/>
</dbReference>
<dbReference type="InterPro" id="IPR036680">
    <property type="entry name" value="SPOR-like_sf"/>
</dbReference>
<evidence type="ECO:0000259" key="2">
    <source>
        <dbReference type="PROSITE" id="PS51724"/>
    </source>
</evidence>
<feature type="region of interest" description="Disordered" evidence="1">
    <location>
        <begin position="107"/>
        <end position="218"/>
    </location>
</feature>
<dbReference type="SUPFAM" id="SSF110997">
    <property type="entry name" value="Sporulation related repeat"/>
    <property type="match status" value="1"/>
</dbReference>
<reference evidence="3" key="1">
    <citation type="submission" date="2021-04" db="EMBL/GenBank/DDBJ databases">
        <title>Genomics, taxonomy and metabolism of representatives of sulfur bacteria of the genus Thiothrix: Thiothrix fructosivorans QT, Thiothrix unzii A1T and three new species, Thiothrix subterranea sp. nov., Thiothrix litoralis sp. nov. and 'Candidatus Thiothrix anitrata' sp. nov.</title>
        <authorList>
            <person name="Ravin N.V."/>
            <person name="Smolyakov D."/>
            <person name="Rudenko T.S."/>
            <person name="Mardanov A.V."/>
            <person name="Beletsky A.V."/>
            <person name="Markov N.D."/>
            <person name="Fomenkov A.I."/>
            <person name="Roberts R.J."/>
            <person name="Karnachuk O.V."/>
            <person name="Novikov A."/>
            <person name="Grabovich M.Y."/>
        </authorList>
    </citation>
    <scope>NUCLEOTIDE SEQUENCE</scope>
    <source>
        <strain evidence="3">A1</strain>
    </source>
</reference>
<feature type="compositionally biased region" description="Basic and acidic residues" evidence="1">
    <location>
        <begin position="209"/>
        <end position="218"/>
    </location>
</feature>
<dbReference type="GO" id="GO:0032153">
    <property type="term" value="C:cell division site"/>
    <property type="evidence" value="ECO:0007669"/>
    <property type="project" value="TreeGrafter"/>
</dbReference>
<dbReference type="EMBL" id="CP072793">
    <property type="protein sequence ID" value="QTR52619.1"/>
    <property type="molecule type" value="Genomic_DNA"/>
</dbReference>
<dbReference type="PANTHER" id="PTHR38687">
    <property type="entry name" value="CELL DIVISION PROTEIN DEDD-RELATED"/>
    <property type="match status" value="1"/>
</dbReference>
<dbReference type="GO" id="GO:0042834">
    <property type="term" value="F:peptidoglycan binding"/>
    <property type="evidence" value="ECO:0007669"/>
    <property type="project" value="InterPro"/>
</dbReference>
<gene>
    <name evidence="3" type="ORF">J9260_12985</name>
</gene>
<organism evidence="3 4">
    <name type="scientific">Thiothrix unzii</name>
    <dbReference type="NCBI Taxonomy" id="111769"/>
    <lineage>
        <taxon>Bacteria</taxon>
        <taxon>Pseudomonadati</taxon>
        <taxon>Pseudomonadota</taxon>
        <taxon>Gammaproteobacteria</taxon>
        <taxon>Thiotrichales</taxon>
        <taxon>Thiotrichaceae</taxon>
        <taxon>Thiothrix</taxon>
    </lineage>
</organism>
<sequence>MDNKATTKRMIGAVVLVLVAALLLAWLLKGKNREGQDMAMQQTADTKPILGFPGAVDGTQKPLLVGEDPNAAQTAQQTLDPAAAATAATAAVTGIIPNVNVEPNTTGFDVRPAASGETRPVVDIDGKVKDGTGSLGTGNAAPAAAGSTESASTTTAATTTKTDTATKAPSTNASVKDTPAEAPAEKKPATPKPVLVNEKHVPAPVSAESKAKEDAAKKAKADAEKAAAAKSLELAKGTGTAAVTTPAKPAAAATGGAFAVQLLATSDKAKADALAKTFAGEGYKTSVNAVKVDGKTVYRVVAGGYADKVAASAAQAKMKTRYSQNRDVQNSFVTSSK</sequence>
<dbReference type="Pfam" id="PF05036">
    <property type="entry name" value="SPOR"/>
    <property type="match status" value="1"/>
</dbReference>
<proteinExistence type="predicted"/>
<dbReference type="Proteomes" id="UP000672009">
    <property type="component" value="Chromosome"/>
</dbReference>
<dbReference type="AlphaFoldDB" id="A0A975F807"/>
<dbReference type="Gene3D" id="3.30.70.1070">
    <property type="entry name" value="Sporulation related repeat"/>
    <property type="match status" value="1"/>
</dbReference>
<dbReference type="PANTHER" id="PTHR38687:SF1">
    <property type="entry name" value="CELL DIVISION PROTEIN DEDD"/>
    <property type="match status" value="1"/>
</dbReference>